<reference evidence="1" key="1">
    <citation type="journal article" date="2020" name="Stud. Mycol.">
        <title>101 Dothideomycetes genomes: a test case for predicting lifestyles and emergence of pathogens.</title>
        <authorList>
            <person name="Haridas S."/>
            <person name="Albert R."/>
            <person name="Binder M."/>
            <person name="Bloem J."/>
            <person name="Labutti K."/>
            <person name="Salamov A."/>
            <person name="Andreopoulos B."/>
            <person name="Baker S."/>
            <person name="Barry K."/>
            <person name="Bills G."/>
            <person name="Bluhm B."/>
            <person name="Cannon C."/>
            <person name="Castanera R."/>
            <person name="Culley D."/>
            <person name="Daum C."/>
            <person name="Ezra D."/>
            <person name="Gonzalez J."/>
            <person name="Henrissat B."/>
            <person name="Kuo A."/>
            <person name="Liang C."/>
            <person name="Lipzen A."/>
            <person name="Lutzoni F."/>
            <person name="Magnuson J."/>
            <person name="Mondo S."/>
            <person name="Nolan M."/>
            <person name="Ohm R."/>
            <person name="Pangilinan J."/>
            <person name="Park H.-J."/>
            <person name="Ramirez L."/>
            <person name="Alfaro M."/>
            <person name="Sun H."/>
            <person name="Tritt A."/>
            <person name="Yoshinaga Y."/>
            <person name="Zwiers L.-H."/>
            <person name="Turgeon B."/>
            <person name="Goodwin S."/>
            <person name="Spatafora J."/>
            <person name="Crous P."/>
            <person name="Grigoriev I."/>
        </authorList>
    </citation>
    <scope>NUCLEOTIDE SEQUENCE</scope>
    <source>
        <strain evidence="1">SCOH1-5</strain>
    </source>
</reference>
<protein>
    <submittedName>
        <fullName evidence="1">Uncharacterized protein</fullName>
    </submittedName>
</protein>
<name>A0A6A6FKY2_9PEZI</name>
<dbReference type="Proteomes" id="UP000799539">
    <property type="component" value="Unassembled WGS sequence"/>
</dbReference>
<dbReference type="EMBL" id="ML992669">
    <property type="protein sequence ID" value="KAF2214107.1"/>
    <property type="molecule type" value="Genomic_DNA"/>
</dbReference>
<proteinExistence type="predicted"/>
<sequence length="152" mass="16988">MRSKAINMPKANCLRILKRMWLFLRDRDFNNVLAKPGPGFPLEEPLSNGKEYHSGKYRAAVVEVRRRDRSTTMATDTSTARAGTRLTESTFSRSAIDADEVDGTHTYASIWGKAPSLADHQIFNAGQTMAAALCNVEEEKRILYRHGSDGAR</sequence>
<keyword evidence="2" id="KW-1185">Reference proteome</keyword>
<evidence type="ECO:0000313" key="1">
    <source>
        <dbReference type="EMBL" id="KAF2214107.1"/>
    </source>
</evidence>
<dbReference type="AlphaFoldDB" id="A0A6A6FKY2"/>
<accession>A0A6A6FKY2</accession>
<evidence type="ECO:0000313" key="2">
    <source>
        <dbReference type="Proteomes" id="UP000799539"/>
    </source>
</evidence>
<organism evidence="1 2">
    <name type="scientific">Cercospora zeae-maydis SCOH1-5</name>
    <dbReference type="NCBI Taxonomy" id="717836"/>
    <lineage>
        <taxon>Eukaryota</taxon>
        <taxon>Fungi</taxon>
        <taxon>Dikarya</taxon>
        <taxon>Ascomycota</taxon>
        <taxon>Pezizomycotina</taxon>
        <taxon>Dothideomycetes</taxon>
        <taxon>Dothideomycetidae</taxon>
        <taxon>Mycosphaerellales</taxon>
        <taxon>Mycosphaerellaceae</taxon>
        <taxon>Cercospora</taxon>
    </lineage>
</organism>
<gene>
    <name evidence="1" type="ORF">CERZMDRAFT_96135</name>
</gene>